<gene>
    <name evidence="2" type="ORF">PPL_03956</name>
</gene>
<dbReference type="RefSeq" id="XP_020435283.1">
    <property type="nucleotide sequence ID" value="XM_020574869.1"/>
</dbReference>
<comment type="caution">
    <text evidence="2">The sequence shown here is derived from an EMBL/GenBank/DDBJ whole genome shotgun (WGS) entry which is preliminary data.</text>
</comment>
<proteinExistence type="predicted"/>
<dbReference type="AlphaFoldDB" id="D3B5L8"/>
<dbReference type="SUPFAM" id="SSF50965">
    <property type="entry name" value="Galactose oxidase, central domain"/>
    <property type="match status" value="1"/>
</dbReference>
<organism evidence="2 3">
    <name type="scientific">Heterostelium pallidum (strain ATCC 26659 / Pp 5 / PN500)</name>
    <name type="common">Cellular slime mold</name>
    <name type="synonym">Polysphondylium pallidum</name>
    <dbReference type="NCBI Taxonomy" id="670386"/>
    <lineage>
        <taxon>Eukaryota</taxon>
        <taxon>Amoebozoa</taxon>
        <taxon>Evosea</taxon>
        <taxon>Eumycetozoa</taxon>
        <taxon>Dictyostelia</taxon>
        <taxon>Acytosteliales</taxon>
        <taxon>Acytosteliaceae</taxon>
        <taxon>Heterostelium</taxon>
    </lineage>
</organism>
<dbReference type="Gene3D" id="2.120.10.80">
    <property type="entry name" value="Kelch-type beta propeller"/>
    <property type="match status" value="1"/>
</dbReference>
<feature type="region of interest" description="Disordered" evidence="1">
    <location>
        <begin position="66"/>
        <end position="90"/>
    </location>
</feature>
<dbReference type="InParanoid" id="D3B5L8"/>
<evidence type="ECO:0000256" key="1">
    <source>
        <dbReference type="SAM" id="MobiDB-lite"/>
    </source>
</evidence>
<name>D3B5L8_HETP5</name>
<dbReference type="InterPro" id="IPR015915">
    <property type="entry name" value="Kelch-typ_b-propeller"/>
</dbReference>
<dbReference type="Proteomes" id="UP000001396">
    <property type="component" value="Unassembled WGS sequence"/>
</dbReference>
<dbReference type="InterPro" id="IPR011043">
    <property type="entry name" value="Gal_Oxase/kelch_b-propeller"/>
</dbReference>
<dbReference type="EMBL" id="ADBJ01000017">
    <property type="protein sequence ID" value="EFA83166.1"/>
    <property type="molecule type" value="Genomic_DNA"/>
</dbReference>
<protein>
    <recommendedName>
        <fullName evidence="4">B box-type domain-containing protein</fullName>
    </recommendedName>
</protein>
<sequence>MERDNFLGLECNHFKKYKILCTECKQIMCSCCYTLHNNRIKHETNNYSNHINTIIESLQKHFSTDLNNNNFKNDNNEKSRGSSKVDSSTNRDYITERRNLLWNTLKSSTSRYQSLTSTEKRISQYFRDVVNAIVAEEKKISGPIGKEKDDIIKEINHSINELKYLVNIANLCLIEPIDQENESQSSTFNSEIQPFHVNEQPDSNGRYLAEGDIRAMIMDNINKYCSYFDFPKESELSPVNYNVETNLDIDRFVELMQSSIKLSQPKENNSYIFSTLDTTGATLIHMKSNTVEEIPTHSNLSGALVPVGDTIYIFGGTDHLSMNKFFRFSVDFNKTLVAGEMKNIDLERGISACYDGKEHIYILSNFNDTGIHRFNTQTMIFERCDSHDKYNGFIILSFFYKEKLYFITKEDCAIRTLDPKNGKIELFNSFPSFLRLNPVAACTDGHGNIYIYEIDMFFCFNVDSKSSADLKFQKIPLPLSLAYHQDGYIYVVGNGCIRYSIEYNEWVQILSETDYNRNVWSSTIIVL</sequence>
<evidence type="ECO:0008006" key="4">
    <source>
        <dbReference type="Google" id="ProtNLM"/>
    </source>
</evidence>
<keyword evidence="3" id="KW-1185">Reference proteome</keyword>
<evidence type="ECO:0000313" key="2">
    <source>
        <dbReference type="EMBL" id="EFA83166.1"/>
    </source>
</evidence>
<reference evidence="2 3" key="1">
    <citation type="journal article" date="2011" name="Genome Res.">
        <title>Phylogeny-wide analysis of social amoeba genomes highlights ancient origins for complex intercellular communication.</title>
        <authorList>
            <person name="Heidel A.J."/>
            <person name="Lawal H.M."/>
            <person name="Felder M."/>
            <person name="Schilde C."/>
            <person name="Helps N.R."/>
            <person name="Tunggal B."/>
            <person name="Rivero F."/>
            <person name="John U."/>
            <person name="Schleicher M."/>
            <person name="Eichinger L."/>
            <person name="Platzer M."/>
            <person name="Noegel A.A."/>
            <person name="Schaap P."/>
            <person name="Gloeckner G."/>
        </authorList>
    </citation>
    <scope>NUCLEOTIDE SEQUENCE [LARGE SCALE GENOMIC DNA]</scope>
    <source>
        <strain evidence="3">ATCC 26659 / Pp 5 / PN500</strain>
    </source>
</reference>
<dbReference type="GeneID" id="31359443"/>
<evidence type="ECO:0000313" key="3">
    <source>
        <dbReference type="Proteomes" id="UP000001396"/>
    </source>
</evidence>
<accession>D3B5L8</accession>